<dbReference type="GO" id="GO:0004222">
    <property type="term" value="F:metalloendopeptidase activity"/>
    <property type="evidence" value="ECO:0007669"/>
    <property type="project" value="InterPro"/>
</dbReference>
<evidence type="ECO:0000313" key="9">
    <source>
        <dbReference type="EMBL" id="PPK49020.1"/>
    </source>
</evidence>
<evidence type="ECO:0000259" key="7">
    <source>
        <dbReference type="Pfam" id="PF01432"/>
    </source>
</evidence>
<sequence>MEEGKLNMRWSLKELYPSFDSEEFITDIECLKEDIRLINIWTINMAKDYDKVEDNIEKYIENQNKICSLYTRLVSFCSLTLSADALNSTAQSYLEKVENIFLPMVEVSAIFNKWLISLDNIDELINSRSLIKEHEFYLREIIDKKTYALYDREESIISKMKQTGSVAFGNLQKLLTSTHKVDIEIQGKMESVPLTVLKNFAFSDDKDMRRNSYEAELKSYEKIEKPIAAALNGIKGEVITISNMRGYKSPLHYTLVNSRMDEETLNVMMAAVEESLPEFRRYYERKGEILGYKGGMPYYDIFAPVGSINKTYSYEEARDFIVSNFSSFSNDLGKFAQNAFEKGWIDAEPRSGKRGGAFCSNIHPIKESRILSTFNGSFKNVTTLAHELGHGYHGHILSKESYLNSKYPMPIAETASLFCETLVRDAAINNSDKRMAFTILEGEINNSSQVVVDIYARFIFEKALFEKRKNSALSLEEIKGLMIESQKKAFGTSIIDSTLSPYAWINKPHYYYAERNFYNFPYTFGLLFAKGLFARYKKVGFKFTKEYDKLLSITGKASLKDIGNSIGIDITKIEFWRESLNGIKDNIQKFIELSKDKDVL</sequence>
<gene>
    <name evidence="9" type="ORF">BD821_103149</name>
</gene>
<dbReference type="GO" id="GO:0006508">
    <property type="term" value="P:proteolysis"/>
    <property type="evidence" value="ECO:0007669"/>
    <property type="project" value="UniProtKB-KW"/>
</dbReference>
<dbReference type="Gene3D" id="1.10.1370.20">
    <property type="entry name" value="Oligoendopeptidase f, C-terminal domain"/>
    <property type="match status" value="1"/>
</dbReference>
<comment type="cofactor">
    <cofactor evidence="6">
        <name>Zn(2+)</name>
        <dbReference type="ChEBI" id="CHEBI:29105"/>
    </cofactor>
    <text evidence="6">Binds 1 zinc ion.</text>
</comment>
<keyword evidence="1 6" id="KW-0645">Protease</keyword>
<evidence type="ECO:0000256" key="1">
    <source>
        <dbReference type="ARBA" id="ARBA00022670"/>
    </source>
</evidence>
<dbReference type="InterPro" id="IPR001567">
    <property type="entry name" value="Pept_M3A_M3B_dom"/>
</dbReference>
<dbReference type="Pfam" id="PF08439">
    <property type="entry name" value="Peptidase_M3_N"/>
    <property type="match status" value="1"/>
</dbReference>
<evidence type="ECO:0000256" key="3">
    <source>
        <dbReference type="ARBA" id="ARBA00022801"/>
    </source>
</evidence>
<keyword evidence="5 6" id="KW-0482">Metalloprotease</keyword>
<protein>
    <submittedName>
        <fullName evidence="9">PepF/M3 family oligoendopeptidase</fullName>
    </submittedName>
</protein>
<keyword evidence="2 6" id="KW-0479">Metal-binding</keyword>
<evidence type="ECO:0000256" key="6">
    <source>
        <dbReference type="RuleBase" id="RU003435"/>
    </source>
</evidence>
<dbReference type="STRING" id="37659.GCA_000703125_02078"/>
<dbReference type="GO" id="GO:0046872">
    <property type="term" value="F:metal ion binding"/>
    <property type="evidence" value="ECO:0007669"/>
    <property type="project" value="UniProtKB-UniRule"/>
</dbReference>
<dbReference type="RefSeq" id="WP_242971454.1">
    <property type="nucleotide sequence ID" value="NZ_PTIS01000003.1"/>
</dbReference>
<dbReference type="AlphaFoldDB" id="A0A2S6FZG5"/>
<evidence type="ECO:0000313" key="10">
    <source>
        <dbReference type="Proteomes" id="UP000239863"/>
    </source>
</evidence>
<dbReference type="Gene3D" id="1.20.140.70">
    <property type="entry name" value="Oligopeptidase f, N-terminal domain"/>
    <property type="match status" value="1"/>
</dbReference>
<name>A0A2S6FZG5_9CLOT</name>
<evidence type="ECO:0000256" key="5">
    <source>
        <dbReference type="ARBA" id="ARBA00023049"/>
    </source>
</evidence>
<dbReference type="CDD" id="cd09607">
    <property type="entry name" value="M3B_PepF"/>
    <property type="match status" value="1"/>
</dbReference>
<organism evidence="9 10">
    <name type="scientific">Clostridium algidicarnis DSM 15099</name>
    <dbReference type="NCBI Taxonomy" id="1121295"/>
    <lineage>
        <taxon>Bacteria</taxon>
        <taxon>Bacillati</taxon>
        <taxon>Bacillota</taxon>
        <taxon>Clostridia</taxon>
        <taxon>Eubacteriales</taxon>
        <taxon>Clostridiaceae</taxon>
        <taxon>Clostridium</taxon>
    </lineage>
</organism>
<dbReference type="SUPFAM" id="SSF55486">
    <property type="entry name" value="Metalloproteases ('zincins'), catalytic domain"/>
    <property type="match status" value="1"/>
</dbReference>
<comment type="similarity">
    <text evidence="6">Belongs to the peptidase M3 family.</text>
</comment>
<dbReference type="InterPro" id="IPR011977">
    <property type="entry name" value="Pept_M3B_clade3"/>
</dbReference>
<keyword evidence="3 6" id="KW-0378">Hydrolase</keyword>
<dbReference type="PANTHER" id="PTHR34217:SF1">
    <property type="entry name" value="CARBOXYPEPTIDASE 1"/>
    <property type="match status" value="1"/>
</dbReference>
<dbReference type="Proteomes" id="UP000239863">
    <property type="component" value="Unassembled WGS sequence"/>
</dbReference>
<dbReference type="NCBIfam" id="TIGR02290">
    <property type="entry name" value="M3_fam_3"/>
    <property type="match status" value="1"/>
</dbReference>
<dbReference type="PANTHER" id="PTHR34217">
    <property type="entry name" value="METAL-DEPENDENT CARBOXYPEPTIDASE"/>
    <property type="match status" value="1"/>
</dbReference>
<proteinExistence type="inferred from homology"/>
<dbReference type="InterPro" id="IPR042088">
    <property type="entry name" value="OligoPept_F_C"/>
</dbReference>
<reference evidence="9 10" key="1">
    <citation type="submission" date="2018-02" db="EMBL/GenBank/DDBJ databases">
        <title>Genomic Encyclopedia of Archaeal and Bacterial Type Strains, Phase II (KMG-II): from individual species to whole genera.</title>
        <authorList>
            <person name="Goeker M."/>
        </authorList>
    </citation>
    <scope>NUCLEOTIDE SEQUENCE [LARGE SCALE GENOMIC DNA]</scope>
    <source>
        <strain evidence="9 10">DSM 15099</strain>
    </source>
</reference>
<keyword evidence="4 6" id="KW-0862">Zinc</keyword>
<accession>A0A2S6FZG5</accession>
<dbReference type="InterPro" id="IPR001333">
    <property type="entry name" value="Peptidase_M32_Taq"/>
</dbReference>
<dbReference type="EMBL" id="PTIS01000003">
    <property type="protein sequence ID" value="PPK49020.1"/>
    <property type="molecule type" value="Genomic_DNA"/>
</dbReference>
<comment type="caution">
    <text evidence="9">The sequence shown here is derived from an EMBL/GenBank/DDBJ whole genome shotgun (WGS) entry which is preliminary data.</text>
</comment>
<dbReference type="GO" id="GO:0004181">
    <property type="term" value="F:metallocarboxypeptidase activity"/>
    <property type="evidence" value="ECO:0007669"/>
    <property type="project" value="InterPro"/>
</dbReference>
<evidence type="ECO:0000256" key="2">
    <source>
        <dbReference type="ARBA" id="ARBA00022723"/>
    </source>
</evidence>
<evidence type="ECO:0000256" key="4">
    <source>
        <dbReference type="ARBA" id="ARBA00022833"/>
    </source>
</evidence>
<dbReference type="InterPro" id="IPR034006">
    <property type="entry name" value="M3B_PepF_2"/>
</dbReference>
<dbReference type="InterPro" id="IPR013647">
    <property type="entry name" value="OligopepF_N_dom"/>
</dbReference>
<feature type="domain" description="Oligopeptidase F N-terminal" evidence="8">
    <location>
        <begin position="118"/>
        <end position="177"/>
    </location>
</feature>
<feature type="domain" description="Peptidase M3A/M3B catalytic" evidence="7">
    <location>
        <begin position="203"/>
        <end position="580"/>
    </location>
</feature>
<dbReference type="Pfam" id="PF01432">
    <property type="entry name" value="Peptidase_M3"/>
    <property type="match status" value="1"/>
</dbReference>
<evidence type="ECO:0000259" key="8">
    <source>
        <dbReference type="Pfam" id="PF08439"/>
    </source>
</evidence>